<feature type="compositionally biased region" description="Acidic residues" evidence="2">
    <location>
        <begin position="266"/>
        <end position="296"/>
    </location>
</feature>
<dbReference type="InParanoid" id="A0A6P4AHM1"/>
<feature type="region of interest" description="Disordered" evidence="2">
    <location>
        <begin position="170"/>
        <end position="201"/>
    </location>
</feature>
<dbReference type="InterPro" id="IPR021410">
    <property type="entry name" value="FAF"/>
</dbReference>
<evidence type="ECO:0000313" key="4">
    <source>
        <dbReference type="Proteomes" id="UP001652623"/>
    </source>
</evidence>
<dbReference type="Proteomes" id="UP001652623">
    <property type="component" value="Chromosome 3"/>
</dbReference>
<dbReference type="FunCoup" id="A0A6P4AHM1">
    <property type="interactions" value="72"/>
</dbReference>
<name>A0A6P4AHM1_ZIZJJ</name>
<reference evidence="5" key="1">
    <citation type="submission" date="2025-08" db="UniProtKB">
        <authorList>
            <consortium name="RefSeq"/>
        </authorList>
    </citation>
    <scope>IDENTIFICATION</scope>
    <source>
        <tissue evidence="5">Seedling</tissue>
    </source>
</reference>
<protein>
    <submittedName>
        <fullName evidence="5">Protein FANTASTIC FOUR 1</fullName>
    </submittedName>
</protein>
<sequence>MATIVCQGLQPCLESHIVEPRTLRLKLSSSSSIPQFPQTHELSAMKSCFMDSNTREFAEKKQIIMNHHHHHLQDNNNQNSKNSDLGGGWSFLQALSHQVVPKVDKETIYVHPLVKRSSSTLSEKSLELCTENLGNETGTDMIESNIFSEKELSVDCFSTVVGNDYLPQKEEQSCKEEKQSQPFVAKKATDRSFPPPLTTIRGRDSLQVRPQRENGRLIIKAVKAPLKQSCFQAERSNGRLRLCLLENFAHGFDSEFERATINGEEIFSENEIEEDDENDSKEEEEEGEEEDDGEQVGEEKRDEVEVGLEKEMDGNYVKAGGETGIMEKYGRPSCRCKEGSEQENKTVVLNWEPLLVTS</sequence>
<organism evidence="4 5">
    <name type="scientific">Ziziphus jujuba</name>
    <name type="common">Chinese jujube</name>
    <name type="synonym">Ziziphus sativa</name>
    <dbReference type="NCBI Taxonomy" id="326968"/>
    <lineage>
        <taxon>Eukaryota</taxon>
        <taxon>Viridiplantae</taxon>
        <taxon>Streptophyta</taxon>
        <taxon>Embryophyta</taxon>
        <taxon>Tracheophyta</taxon>
        <taxon>Spermatophyta</taxon>
        <taxon>Magnoliopsida</taxon>
        <taxon>eudicotyledons</taxon>
        <taxon>Gunneridae</taxon>
        <taxon>Pentapetalae</taxon>
        <taxon>rosids</taxon>
        <taxon>fabids</taxon>
        <taxon>Rosales</taxon>
        <taxon>Rhamnaceae</taxon>
        <taxon>Paliureae</taxon>
        <taxon>Ziziphus</taxon>
    </lineage>
</organism>
<dbReference type="AlphaFoldDB" id="A0A6P4AHM1"/>
<dbReference type="PANTHER" id="PTHR33155">
    <property type="entry name" value="FANTASTIC FOUR-LIKE PROTEIN (DUF3049)"/>
    <property type="match status" value="1"/>
</dbReference>
<evidence type="ECO:0000259" key="3">
    <source>
        <dbReference type="Pfam" id="PF11250"/>
    </source>
</evidence>
<gene>
    <name evidence="5" type="primary">LOC107423014</name>
</gene>
<evidence type="ECO:0000313" key="5">
    <source>
        <dbReference type="RefSeq" id="XP_015888005.1"/>
    </source>
</evidence>
<dbReference type="InterPro" id="IPR046431">
    <property type="entry name" value="FAF_dom"/>
</dbReference>
<feature type="domain" description="FAF" evidence="3">
    <location>
        <begin position="192"/>
        <end position="244"/>
    </location>
</feature>
<dbReference type="KEGG" id="zju:107423014"/>
<dbReference type="GeneID" id="107423014"/>
<dbReference type="PANTHER" id="PTHR33155:SF4">
    <property type="entry name" value="PROTEIN FANTASTIC FOUR 3"/>
    <property type="match status" value="1"/>
</dbReference>
<dbReference type="Pfam" id="PF11250">
    <property type="entry name" value="FAF"/>
    <property type="match status" value="1"/>
</dbReference>
<keyword evidence="4" id="KW-1185">Reference proteome</keyword>
<dbReference type="RefSeq" id="XP_015888005.1">
    <property type="nucleotide sequence ID" value="XM_016032519.4"/>
</dbReference>
<comment type="similarity">
    <text evidence="1">Belongs to the fantastic four family.</text>
</comment>
<proteinExistence type="inferred from homology"/>
<feature type="compositionally biased region" description="Basic and acidic residues" evidence="2">
    <location>
        <begin position="170"/>
        <end position="179"/>
    </location>
</feature>
<feature type="region of interest" description="Disordered" evidence="2">
    <location>
        <begin position="263"/>
        <end position="319"/>
    </location>
</feature>
<evidence type="ECO:0000256" key="1">
    <source>
        <dbReference type="ARBA" id="ARBA00008690"/>
    </source>
</evidence>
<evidence type="ECO:0000256" key="2">
    <source>
        <dbReference type="SAM" id="MobiDB-lite"/>
    </source>
</evidence>
<feature type="compositionally biased region" description="Basic and acidic residues" evidence="2">
    <location>
        <begin position="297"/>
        <end position="313"/>
    </location>
</feature>
<accession>A0A6P4AHM1</accession>